<dbReference type="Proteomes" id="UP000054485">
    <property type="component" value="Unassembled WGS sequence"/>
</dbReference>
<keyword evidence="2" id="KW-1185">Reference proteome</keyword>
<sequence length="64" mass="7172">MCQSSVNQGQGRITFLSCLTISTMHSPLQQLVAANQNVLFLQLFCSRLLCCSDIRLGTRIRTRV</sequence>
<dbReference type="AlphaFoldDB" id="A0A0D0AG76"/>
<reference evidence="2" key="2">
    <citation type="submission" date="2015-01" db="EMBL/GenBank/DDBJ databases">
        <title>Evolutionary Origins and Diversification of the Mycorrhizal Mutualists.</title>
        <authorList>
            <consortium name="DOE Joint Genome Institute"/>
            <consortium name="Mycorrhizal Genomics Consortium"/>
            <person name="Kohler A."/>
            <person name="Kuo A."/>
            <person name="Nagy L.G."/>
            <person name="Floudas D."/>
            <person name="Copeland A."/>
            <person name="Barry K.W."/>
            <person name="Cichocki N."/>
            <person name="Veneault-Fourrey C."/>
            <person name="LaButti K."/>
            <person name="Lindquist E.A."/>
            <person name="Lipzen A."/>
            <person name="Lundell T."/>
            <person name="Morin E."/>
            <person name="Murat C."/>
            <person name="Riley R."/>
            <person name="Ohm R."/>
            <person name="Sun H."/>
            <person name="Tunlid A."/>
            <person name="Henrissat B."/>
            <person name="Grigoriev I.V."/>
            <person name="Hibbett D.S."/>
            <person name="Martin F."/>
        </authorList>
    </citation>
    <scope>NUCLEOTIDE SEQUENCE [LARGE SCALE GENOMIC DNA]</scope>
    <source>
        <strain evidence="2">UH-Slu-Lm8-n1</strain>
    </source>
</reference>
<gene>
    <name evidence="1" type="ORF">CY34DRAFT_475476</name>
</gene>
<proteinExistence type="predicted"/>
<dbReference type="InParanoid" id="A0A0D0AG76"/>
<dbReference type="HOGENOM" id="CLU_2869158_0_0_1"/>
<dbReference type="EMBL" id="KN835473">
    <property type="protein sequence ID" value="KIK37139.1"/>
    <property type="molecule type" value="Genomic_DNA"/>
</dbReference>
<name>A0A0D0AG76_9AGAM</name>
<organism evidence="1 2">
    <name type="scientific">Suillus luteus UH-Slu-Lm8-n1</name>
    <dbReference type="NCBI Taxonomy" id="930992"/>
    <lineage>
        <taxon>Eukaryota</taxon>
        <taxon>Fungi</taxon>
        <taxon>Dikarya</taxon>
        <taxon>Basidiomycota</taxon>
        <taxon>Agaricomycotina</taxon>
        <taxon>Agaricomycetes</taxon>
        <taxon>Agaricomycetidae</taxon>
        <taxon>Boletales</taxon>
        <taxon>Suillineae</taxon>
        <taxon>Suillaceae</taxon>
        <taxon>Suillus</taxon>
    </lineage>
</organism>
<evidence type="ECO:0000313" key="1">
    <source>
        <dbReference type="EMBL" id="KIK37139.1"/>
    </source>
</evidence>
<reference evidence="1 2" key="1">
    <citation type="submission" date="2014-04" db="EMBL/GenBank/DDBJ databases">
        <authorList>
            <consortium name="DOE Joint Genome Institute"/>
            <person name="Kuo A."/>
            <person name="Ruytinx J."/>
            <person name="Rineau F."/>
            <person name="Colpaert J."/>
            <person name="Kohler A."/>
            <person name="Nagy L.G."/>
            <person name="Floudas D."/>
            <person name="Copeland A."/>
            <person name="Barry K.W."/>
            <person name="Cichocki N."/>
            <person name="Veneault-Fourrey C."/>
            <person name="LaButti K."/>
            <person name="Lindquist E.A."/>
            <person name="Lipzen A."/>
            <person name="Lundell T."/>
            <person name="Morin E."/>
            <person name="Murat C."/>
            <person name="Sun H."/>
            <person name="Tunlid A."/>
            <person name="Henrissat B."/>
            <person name="Grigoriev I.V."/>
            <person name="Hibbett D.S."/>
            <person name="Martin F."/>
            <person name="Nordberg H.P."/>
            <person name="Cantor M.N."/>
            <person name="Hua S.X."/>
        </authorList>
    </citation>
    <scope>NUCLEOTIDE SEQUENCE [LARGE SCALE GENOMIC DNA]</scope>
    <source>
        <strain evidence="1 2">UH-Slu-Lm8-n1</strain>
    </source>
</reference>
<accession>A0A0D0AG76</accession>
<protein>
    <submittedName>
        <fullName evidence="1">Uncharacterized protein</fullName>
    </submittedName>
</protein>
<evidence type="ECO:0000313" key="2">
    <source>
        <dbReference type="Proteomes" id="UP000054485"/>
    </source>
</evidence>